<accession>A0A1T3MAU1</accession>
<keyword evidence="2" id="KW-1185">Reference proteome</keyword>
<sequence length="144" mass="16581">MEKLYLKIVELLGAIPEIKYIDLDSGQLQEEKPPLAYPAVLVRINENREDVDNVFQIVTGNIQLLVIDKTFSETNSITPEAVRKKGLGYMTLNTKIYNILQGYEDSEFRSFTNTAKTDQQLRKGLKTIAQQWTTSWRESMYNSN</sequence>
<dbReference type="EMBL" id="MAHX01000020">
    <property type="protein sequence ID" value="OPC61579.1"/>
    <property type="molecule type" value="Genomic_DNA"/>
</dbReference>
<proteinExistence type="predicted"/>
<comment type="caution">
    <text evidence="1">The sequence shown here is derived from an EMBL/GenBank/DDBJ whole genome shotgun (WGS) entry which is preliminary data.</text>
</comment>
<organism evidence="1 2">
    <name type="scientific">Elizabethkingia occulta</name>
    <dbReference type="NCBI Taxonomy" id="1867263"/>
    <lineage>
        <taxon>Bacteria</taxon>
        <taxon>Pseudomonadati</taxon>
        <taxon>Bacteroidota</taxon>
        <taxon>Flavobacteriia</taxon>
        <taxon>Flavobacteriales</taxon>
        <taxon>Weeksellaceae</taxon>
        <taxon>Elizabethkingia</taxon>
    </lineage>
</organism>
<gene>
    <name evidence="1" type="ORF">BAZ10_10770</name>
</gene>
<dbReference type="AlphaFoldDB" id="A0A1T3MAU1"/>
<name>A0A1T3MAU1_9FLAO</name>
<evidence type="ECO:0000313" key="1">
    <source>
        <dbReference type="EMBL" id="OPC61579.1"/>
    </source>
</evidence>
<dbReference type="RefSeq" id="WP_078720126.1">
    <property type="nucleotide sequence ID" value="NZ_CBCSBR010000018.1"/>
</dbReference>
<protein>
    <submittedName>
        <fullName evidence="1">Uncharacterized protein</fullName>
    </submittedName>
</protein>
<dbReference type="Proteomes" id="UP000190813">
    <property type="component" value="Unassembled WGS sequence"/>
</dbReference>
<evidence type="ECO:0000313" key="2">
    <source>
        <dbReference type="Proteomes" id="UP000190813"/>
    </source>
</evidence>
<reference evidence="1 2" key="1">
    <citation type="submission" date="2016-06" db="EMBL/GenBank/DDBJ databases">
        <title>Revisiting the taxonomy of the Elizabethkingia Genus based on Whole-Genome Sequencing, Optical Mapping, and MALDI-TOF.</title>
        <authorList>
            <person name="Nicholson A.C."/>
        </authorList>
    </citation>
    <scope>NUCLEOTIDE SEQUENCE [LARGE SCALE GENOMIC DNA]</scope>
    <source>
        <strain evidence="1 2">G4070</strain>
    </source>
</reference>